<evidence type="ECO:0000313" key="1">
    <source>
        <dbReference type="EMBL" id="ETR72159.1"/>
    </source>
</evidence>
<accession>A0A1V1PB73</accession>
<dbReference type="AlphaFoldDB" id="A0A1V1PB73"/>
<dbReference type="EMBL" id="ATBP01000177">
    <property type="protein sequence ID" value="ETR72159.1"/>
    <property type="molecule type" value="Genomic_DNA"/>
</dbReference>
<reference evidence="2" key="1">
    <citation type="submission" date="2012-11" db="EMBL/GenBank/DDBJ databases">
        <authorList>
            <person name="Lucero-Rivera Y.E."/>
            <person name="Tovar-Ramirez D."/>
        </authorList>
    </citation>
    <scope>NUCLEOTIDE SEQUENCE [LARGE SCALE GENOMIC DNA]</scope>
    <source>
        <strain evidence="2">Araruama</strain>
    </source>
</reference>
<organism evidence="1 2">
    <name type="scientific">Candidatus Magnetoglobus multicellularis str. Araruama</name>
    <dbReference type="NCBI Taxonomy" id="890399"/>
    <lineage>
        <taxon>Bacteria</taxon>
        <taxon>Pseudomonadati</taxon>
        <taxon>Thermodesulfobacteriota</taxon>
        <taxon>Desulfobacteria</taxon>
        <taxon>Desulfobacterales</taxon>
        <taxon>Desulfobacteraceae</taxon>
        <taxon>Candidatus Magnetoglobus</taxon>
    </lineage>
</organism>
<protein>
    <submittedName>
        <fullName evidence="1">Uncharacterized protein</fullName>
    </submittedName>
</protein>
<sequence>MKNTFNQNQLLNQEFDLELTKRLVSGGIASNKIPEFLGDVIQMINSNAKLGLKGINHHLQKTVWKGMIIDHSLFI</sequence>
<gene>
    <name evidence="1" type="ORF">OMM_07676</name>
</gene>
<evidence type="ECO:0000313" key="2">
    <source>
        <dbReference type="Proteomes" id="UP000189670"/>
    </source>
</evidence>
<dbReference type="Proteomes" id="UP000189670">
    <property type="component" value="Unassembled WGS sequence"/>
</dbReference>
<proteinExistence type="predicted"/>
<name>A0A1V1PB73_9BACT</name>
<comment type="caution">
    <text evidence="1">The sequence shown here is derived from an EMBL/GenBank/DDBJ whole genome shotgun (WGS) entry which is preliminary data.</text>
</comment>